<sequence>MTEVLLERAEALQEEFRRVFGEAADGVWAAPGRVNLIGEHTDYNDGFVLPFALPQATLVAARRRADGLVRAHSLFTGETVEFALEELRPGGVDGWAAYVAAMCWSLRTAGQAGLLAEDVDVVGVDLLIESDVPHGAGLSSSAALECSVGLAVADLTGAAVRPLEMARLAQRAENDYVGMPCGLMDQMISMLGQAGHAVLFDTRSLQPTPVPLAPEGDAEVLVIDTRAPHRLVDGEYAARRRQCEEAARVLGVESLRVLSDTEADVAEILTPVEDEVLRRRARHVITENRRVIETVDLLRADDLAGVGDRMRASHLSLRDDYEVTVEEIDVAFEAVSAQGVHGARITGGGFGGCVIALAPVGLHERVRSAVREAFAAAGFTEPEVFRAPPAAGARRVV</sequence>
<keyword evidence="6 11" id="KW-0418">Kinase</keyword>
<feature type="site" description="Transition state stabilizer" evidence="11">
    <location>
        <position position="33"/>
    </location>
</feature>
<feature type="binding site" evidence="11">
    <location>
        <position position="173"/>
    </location>
    <ligand>
        <name>Mg(2+)</name>
        <dbReference type="ChEBI" id="CHEBI:18420"/>
    </ligand>
</feature>
<evidence type="ECO:0000256" key="6">
    <source>
        <dbReference type="ARBA" id="ARBA00022777"/>
    </source>
</evidence>
<evidence type="ECO:0000256" key="10">
    <source>
        <dbReference type="ARBA" id="ARBA00023277"/>
    </source>
</evidence>
<dbReference type="Pfam" id="PF00288">
    <property type="entry name" value="GHMP_kinases_N"/>
    <property type="match status" value="1"/>
</dbReference>
<gene>
    <name evidence="16" type="primary">galK_2</name>
    <name evidence="11" type="synonym">galK</name>
    <name evidence="16" type="ORF">GCM10010529_10250</name>
</gene>
<dbReference type="InterPro" id="IPR019741">
    <property type="entry name" value="Galactokinase_CS"/>
</dbReference>
<dbReference type="InterPro" id="IPR014721">
    <property type="entry name" value="Ribsml_uS5_D2-typ_fold_subgr"/>
</dbReference>
<keyword evidence="10 11" id="KW-0119">Carbohydrate metabolism</keyword>
<evidence type="ECO:0000256" key="11">
    <source>
        <dbReference type="HAMAP-Rule" id="MF_00246"/>
    </source>
</evidence>
<feature type="binding site" evidence="11">
    <location>
        <begin position="135"/>
        <end position="141"/>
    </location>
    <ligand>
        <name>ATP</name>
        <dbReference type="ChEBI" id="CHEBI:30616"/>
    </ligand>
</feature>
<dbReference type="InterPro" id="IPR006203">
    <property type="entry name" value="GHMP_knse_ATP-bd_CS"/>
</dbReference>
<feature type="binding site" evidence="11">
    <location>
        <begin position="39"/>
        <end position="42"/>
    </location>
    <ligand>
        <name>substrate</name>
    </ligand>
</feature>
<evidence type="ECO:0000313" key="17">
    <source>
        <dbReference type="Proteomes" id="UP001500236"/>
    </source>
</evidence>
<dbReference type="SUPFAM" id="SSF54211">
    <property type="entry name" value="Ribosomal protein S5 domain 2-like"/>
    <property type="match status" value="1"/>
</dbReference>
<evidence type="ECO:0000256" key="1">
    <source>
        <dbReference type="ARBA" id="ARBA00006566"/>
    </source>
</evidence>
<keyword evidence="17" id="KW-1185">Reference proteome</keyword>
<comment type="similarity">
    <text evidence="1 11">Belongs to the GHMP kinase family. GalK subfamily.</text>
</comment>
<feature type="domain" description="GHMP kinase N-terminal" evidence="13">
    <location>
        <begin position="114"/>
        <end position="192"/>
    </location>
</feature>
<dbReference type="PROSITE" id="PS00627">
    <property type="entry name" value="GHMP_KINASES_ATP"/>
    <property type="match status" value="1"/>
</dbReference>
<dbReference type="InterPro" id="IPR019539">
    <property type="entry name" value="GalKase_N"/>
</dbReference>
<name>A0ABP6LT65_9MICC</name>
<dbReference type="PROSITE" id="PS00106">
    <property type="entry name" value="GALACTOKINASE"/>
    <property type="match status" value="1"/>
</dbReference>
<dbReference type="InterPro" id="IPR013750">
    <property type="entry name" value="GHMP_kinase_C_dom"/>
</dbReference>
<accession>A0ABP6LT65</accession>
<keyword evidence="9 11" id="KW-0299">Galactose metabolism</keyword>
<keyword evidence="8 11" id="KW-0460">Magnesium</keyword>
<comment type="function">
    <text evidence="11">Catalyzes the transfer of the gamma-phosphate of ATP to D-galactose to form alpha-D-galactose-1-phosphate (Gal-1-P).</text>
</comment>
<feature type="domain" description="Galactokinase N-terminal" evidence="15">
    <location>
        <begin position="14"/>
        <end position="63"/>
    </location>
</feature>
<evidence type="ECO:0000256" key="5">
    <source>
        <dbReference type="ARBA" id="ARBA00022741"/>
    </source>
</evidence>
<dbReference type="InterPro" id="IPR006204">
    <property type="entry name" value="GHMP_kinase_N_dom"/>
</dbReference>
<evidence type="ECO:0000256" key="2">
    <source>
        <dbReference type="ARBA" id="ARBA00022490"/>
    </source>
</evidence>
<protein>
    <recommendedName>
        <fullName evidence="11 12">Galactokinase</fullName>
        <ecNumber evidence="11 12">2.7.1.6</ecNumber>
    </recommendedName>
    <alternativeName>
        <fullName evidence="11">Galactose kinase</fullName>
    </alternativeName>
</protein>
<evidence type="ECO:0000256" key="7">
    <source>
        <dbReference type="ARBA" id="ARBA00022840"/>
    </source>
</evidence>
<evidence type="ECO:0000259" key="15">
    <source>
        <dbReference type="Pfam" id="PF10509"/>
    </source>
</evidence>
<evidence type="ECO:0000259" key="14">
    <source>
        <dbReference type="Pfam" id="PF08544"/>
    </source>
</evidence>
<feature type="active site" description="Proton acceptor" evidence="11">
    <location>
        <position position="185"/>
    </location>
</feature>
<dbReference type="InterPro" id="IPR020568">
    <property type="entry name" value="Ribosomal_Su5_D2-typ_SF"/>
</dbReference>
<dbReference type="HAMAP" id="MF_00246">
    <property type="entry name" value="Galactokinase"/>
    <property type="match status" value="1"/>
</dbReference>
<feature type="binding site" evidence="11">
    <location>
        <position position="141"/>
    </location>
    <ligand>
        <name>Mg(2+)</name>
        <dbReference type="ChEBI" id="CHEBI:18420"/>
    </ligand>
</feature>
<proteinExistence type="inferred from homology"/>
<dbReference type="RefSeq" id="WP_344684765.1">
    <property type="nucleotide sequence ID" value="NZ_BAAAVT010000005.1"/>
</dbReference>
<evidence type="ECO:0000256" key="9">
    <source>
        <dbReference type="ARBA" id="ARBA00023144"/>
    </source>
</evidence>
<dbReference type="PIRSF" id="PIRSF000530">
    <property type="entry name" value="Galactokinase"/>
    <property type="match status" value="1"/>
</dbReference>
<dbReference type="InterPro" id="IPR006206">
    <property type="entry name" value="Mevalonate/galactokinase"/>
</dbReference>
<dbReference type="Pfam" id="PF10509">
    <property type="entry name" value="GalKase_gal_bdg"/>
    <property type="match status" value="1"/>
</dbReference>
<dbReference type="EMBL" id="BAAAVT010000005">
    <property type="protein sequence ID" value="GAA3058419.1"/>
    <property type="molecule type" value="Genomic_DNA"/>
</dbReference>
<dbReference type="PRINTS" id="PR00959">
    <property type="entry name" value="MEVGALKINASE"/>
</dbReference>
<evidence type="ECO:0000256" key="12">
    <source>
        <dbReference type="NCBIfam" id="TIGR00131"/>
    </source>
</evidence>
<dbReference type="PANTHER" id="PTHR10457">
    <property type="entry name" value="MEVALONATE KINASE/GALACTOKINASE"/>
    <property type="match status" value="1"/>
</dbReference>
<dbReference type="Pfam" id="PF08544">
    <property type="entry name" value="GHMP_kinases_C"/>
    <property type="match status" value="1"/>
</dbReference>
<comment type="catalytic activity">
    <reaction evidence="11">
        <text>alpha-D-galactose + ATP = alpha-D-galactose 1-phosphate + ADP + H(+)</text>
        <dbReference type="Rhea" id="RHEA:13553"/>
        <dbReference type="ChEBI" id="CHEBI:15378"/>
        <dbReference type="ChEBI" id="CHEBI:28061"/>
        <dbReference type="ChEBI" id="CHEBI:30616"/>
        <dbReference type="ChEBI" id="CHEBI:58336"/>
        <dbReference type="ChEBI" id="CHEBI:456216"/>
        <dbReference type="EC" id="2.7.1.6"/>
    </reaction>
</comment>
<dbReference type="PRINTS" id="PR00473">
    <property type="entry name" value="GALCTOKINASE"/>
</dbReference>
<evidence type="ECO:0000256" key="8">
    <source>
        <dbReference type="ARBA" id="ARBA00022842"/>
    </source>
</evidence>
<keyword evidence="4 11" id="KW-0479">Metal-binding</keyword>
<evidence type="ECO:0000313" key="16">
    <source>
        <dbReference type="EMBL" id="GAA3058419.1"/>
    </source>
</evidence>
<dbReference type="Gene3D" id="3.30.70.890">
    <property type="entry name" value="GHMP kinase, C-terminal domain"/>
    <property type="match status" value="1"/>
</dbReference>
<comment type="pathway">
    <text evidence="11">Carbohydrate metabolism; galactose metabolism.</text>
</comment>
<dbReference type="PANTHER" id="PTHR10457:SF7">
    <property type="entry name" value="GALACTOKINASE-RELATED"/>
    <property type="match status" value="1"/>
</dbReference>
<feature type="binding site" evidence="11">
    <location>
        <position position="73"/>
    </location>
    <ligand>
        <name>ATP</name>
        <dbReference type="ChEBI" id="CHEBI:30616"/>
    </ligand>
</feature>
<dbReference type="Gene3D" id="3.30.230.10">
    <property type="match status" value="1"/>
</dbReference>
<dbReference type="SUPFAM" id="SSF55060">
    <property type="entry name" value="GHMP Kinase, C-terminal domain"/>
    <property type="match status" value="1"/>
</dbReference>
<dbReference type="InterPro" id="IPR000705">
    <property type="entry name" value="Galactokinase"/>
</dbReference>
<organism evidence="16 17">
    <name type="scientific">Nesterenkonia aethiopica</name>
    <dbReference type="NCBI Taxonomy" id="269144"/>
    <lineage>
        <taxon>Bacteria</taxon>
        <taxon>Bacillati</taxon>
        <taxon>Actinomycetota</taxon>
        <taxon>Actinomycetes</taxon>
        <taxon>Micrococcales</taxon>
        <taxon>Micrococcaceae</taxon>
        <taxon>Nesterenkonia</taxon>
    </lineage>
</organism>
<dbReference type="Proteomes" id="UP001500236">
    <property type="component" value="Unassembled WGS sequence"/>
</dbReference>
<feature type="domain" description="GHMP kinase C-terminal" evidence="14">
    <location>
        <begin position="296"/>
        <end position="375"/>
    </location>
</feature>
<keyword evidence="5 11" id="KW-0547">Nucleotide-binding</keyword>
<dbReference type="EC" id="2.7.1.6" evidence="11 12"/>
<reference evidence="17" key="1">
    <citation type="journal article" date="2019" name="Int. J. Syst. Evol. Microbiol.">
        <title>The Global Catalogue of Microorganisms (GCM) 10K type strain sequencing project: providing services to taxonomists for standard genome sequencing and annotation.</title>
        <authorList>
            <consortium name="The Broad Institute Genomics Platform"/>
            <consortium name="The Broad Institute Genome Sequencing Center for Infectious Disease"/>
            <person name="Wu L."/>
            <person name="Ma J."/>
        </authorList>
    </citation>
    <scope>NUCLEOTIDE SEQUENCE [LARGE SCALE GENOMIC DNA]</scope>
    <source>
        <strain evidence="17">JCM 14309</strain>
    </source>
</reference>
<keyword evidence="3 11" id="KW-0808">Transferase</keyword>
<comment type="subcellular location">
    <subcellularLocation>
        <location evidence="11">Cytoplasm</location>
    </subcellularLocation>
</comment>
<dbReference type="NCBIfam" id="TIGR00131">
    <property type="entry name" value="gal_kin"/>
    <property type="match status" value="1"/>
</dbReference>
<comment type="caution">
    <text evidence="16">The sequence shown here is derived from an EMBL/GenBank/DDBJ whole genome shotgun (WGS) entry which is preliminary data.</text>
</comment>
<evidence type="ECO:0000259" key="13">
    <source>
        <dbReference type="Pfam" id="PF00288"/>
    </source>
</evidence>
<keyword evidence="7 11" id="KW-0067">ATP-binding</keyword>
<dbReference type="InterPro" id="IPR022963">
    <property type="entry name" value="Galactokinase_bac"/>
</dbReference>
<keyword evidence="2 11" id="KW-0963">Cytoplasm</keyword>
<dbReference type="InterPro" id="IPR036554">
    <property type="entry name" value="GHMP_kinase_C_sf"/>
</dbReference>
<feature type="binding site" evidence="11">
    <location>
        <position position="236"/>
    </location>
    <ligand>
        <name>substrate</name>
    </ligand>
</feature>
<evidence type="ECO:0000256" key="3">
    <source>
        <dbReference type="ARBA" id="ARBA00022679"/>
    </source>
</evidence>
<evidence type="ECO:0000256" key="4">
    <source>
        <dbReference type="ARBA" id="ARBA00022723"/>
    </source>
</evidence>